<gene>
    <name evidence="1" type="ORF">ACJMK2_019482</name>
</gene>
<sequence>EKLQRVLKATSTTGNQVHRDIQGFQKEYLQATKQTFLLIVPLELPGSDICDPVEPD</sequence>
<comment type="caution">
    <text evidence="1">The sequence shown here is derived from an EMBL/GenBank/DDBJ whole genome shotgun (WGS) entry which is preliminary data.</text>
</comment>
<feature type="non-terminal residue" evidence="1">
    <location>
        <position position="1"/>
    </location>
</feature>
<evidence type="ECO:0000313" key="1">
    <source>
        <dbReference type="EMBL" id="KAL3841320.1"/>
    </source>
</evidence>
<dbReference type="AlphaFoldDB" id="A0ABD3TWX5"/>
<organism evidence="1 2">
    <name type="scientific">Sinanodonta woodiana</name>
    <name type="common">Chinese pond mussel</name>
    <name type="synonym">Anodonta woodiana</name>
    <dbReference type="NCBI Taxonomy" id="1069815"/>
    <lineage>
        <taxon>Eukaryota</taxon>
        <taxon>Metazoa</taxon>
        <taxon>Spiralia</taxon>
        <taxon>Lophotrochozoa</taxon>
        <taxon>Mollusca</taxon>
        <taxon>Bivalvia</taxon>
        <taxon>Autobranchia</taxon>
        <taxon>Heteroconchia</taxon>
        <taxon>Palaeoheterodonta</taxon>
        <taxon>Unionida</taxon>
        <taxon>Unionoidea</taxon>
        <taxon>Unionidae</taxon>
        <taxon>Unioninae</taxon>
        <taxon>Sinanodonta</taxon>
    </lineage>
</organism>
<name>A0ABD3TWX5_SINWO</name>
<dbReference type="Proteomes" id="UP001634394">
    <property type="component" value="Unassembled WGS sequence"/>
</dbReference>
<reference evidence="1 2" key="1">
    <citation type="submission" date="2024-11" db="EMBL/GenBank/DDBJ databases">
        <title>Chromosome-level genome assembly of the freshwater bivalve Anodonta woodiana.</title>
        <authorList>
            <person name="Chen X."/>
        </authorList>
    </citation>
    <scope>NUCLEOTIDE SEQUENCE [LARGE SCALE GENOMIC DNA]</scope>
    <source>
        <strain evidence="1">MN2024</strain>
        <tissue evidence="1">Gills</tissue>
    </source>
</reference>
<keyword evidence="2" id="KW-1185">Reference proteome</keyword>
<proteinExistence type="predicted"/>
<accession>A0ABD3TWX5</accession>
<dbReference type="EMBL" id="JBJQND010000017">
    <property type="protein sequence ID" value="KAL3841320.1"/>
    <property type="molecule type" value="Genomic_DNA"/>
</dbReference>
<evidence type="ECO:0000313" key="2">
    <source>
        <dbReference type="Proteomes" id="UP001634394"/>
    </source>
</evidence>
<protein>
    <submittedName>
        <fullName evidence="1">Uncharacterized protein</fullName>
    </submittedName>
</protein>